<evidence type="ECO:0000259" key="2">
    <source>
        <dbReference type="Pfam" id="PF13881"/>
    </source>
</evidence>
<dbReference type="EMBL" id="VLTO01000007">
    <property type="protein sequence ID" value="KAA0176521.1"/>
    <property type="molecule type" value="Genomic_DNA"/>
</dbReference>
<evidence type="ECO:0000256" key="1">
    <source>
        <dbReference type="SAM" id="MobiDB-lite"/>
    </source>
</evidence>
<dbReference type="AlphaFoldDB" id="A0A5A8EL96"/>
<feature type="region of interest" description="Disordered" evidence="1">
    <location>
        <begin position="110"/>
        <end position="131"/>
    </location>
</feature>
<protein>
    <recommendedName>
        <fullName evidence="2">UBL3-like ubiquitin domain-containing protein</fullName>
    </recommendedName>
</protein>
<reference evidence="3 4" key="1">
    <citation type="submission" date="2019-07" db="EMBL/GenBank/DDBJ databases">
        <title>Genomes of Cafeteria roenbergensis.</title>
        <authorList>
            <person name="Fischer M.G."/>
            <person name="Hackl T."/>
            <person name="Roman M."/>
        </authorList>
    </citation>
    <scope>NUCLEOTIDE SEQUENCE [LARGE SCALE GENOMIC DNA]</scope>
    <source>
        <strain evidence="3 4">E4-10P</strain>
    </source>
</reference>
<evidence type="ECO:0000313" key="3">
    <source>
        <dbReference type="EMBL" id="KAA0176521.1"/>
    </source>
</evidence>
<dbReference type="SUPFAM" id="SSF54236">
    <property type="entry name" value="Ubiquitin-like"/>
    <property type="match status" value="1"/>
</dbReference>
<feature type="domain" description="UBL3-like ubiquitin" evidence="2">
    <location>
        <begin position="18"/>
        <end position="83"/>
    </location>
</feature>
<sequence length="131" mass="13636">MPDRVLVRFANISAAPLDLAVSPDMTVGQLKEIVWGGWPEAKTKEAESEVPYAKLRITGHGRGEFLRDSQVLGDTSVYVTKGSVALTTPDGSAVHLMALYRSNARPVGGGRGRGASASAAPGSSTSCCTCS</sequence>
<organism evidence="3 4">
    <name type="scientific">Cafeteria roenbergensis</name>
    <name type="common">Marine flagellate</name>
    <dbReference type="NCBI Taxonomy" id="33653"/>
    <lineage>
        <taxon>Eukaryota</taxon>
        <taxon>Sar</taxon>
        <taxon>Stramenopiles</taxon>
        <taxon>Bigyra</taxon>
        <taxon>Opalozoa</taxon>
        <taxon>Bicosoecida</taxon>
        <taxon>Cafeteriaceae</taxon>
        <taxon>Cafeteria</taxon>
    </lineage>
</organism>
<gene>
    <name evidence="3" type="ORF">FNF27_01802</name>
</gene>
<accession>A0A5A8EL96</accession>
<dbReference type="Gene3D" id="3.10.20.90">
    <property type="entry name" value="Phosphatidylinositol 3-kinase Catalytic Subunit, Chain A, domain 1"/>
    <property type="match status" value="1"/>
</dbReference>
<proteinExistence type="predicted"/>
<dbReference type="Proteomes" id="UP000322899">
    <property type="component" value="Unassembled WGS sequence"/>
</dbReference>
<comment type="caution">
    <text evidence="3">The sequence shown here is derived from an EMBL/GenBank/DDBJ whole genome shotgun (WGS) entry which is preliminary data.</text>
</comment>
<name>A0A5A8EL96_CAFRO</name>
<feature type="compositionally biased region" description="Low complexity" evidence="1">
    <location>
        <begin position="114"/>
        <end position="131"/>
    </location>
</feature>
<dbReference type="InterPro" id="IPR039540">
    <property type="entry name" value="UBL3-like_ubiquitin_dom"/>
</dbReference>
<evidence type="ECO:0000313" key="4">
    <source>
        <dbReference type="Proteomes" id="UP000322899"/>
    </source>
</evidence>
<dbReference type="CDD" id="cd17039">
    <property type="entry name" value="Ubl_ubiquitin_like"/>
    <property type="match status" value="1"/>
</dbReference>
<dbReference type="Pfam" id="PF13881">
    <property type="entry name" value="Rad60-SLD_2"/>
    <property type="match status" value="1"/>
</dbReference>
<dbReference type="InterPro" id="IPR029071">
    <property type="entry name" value="Ubiquitin-like_domsf"/>
</dbReference>